<dbReference type="GO" id="GO:0006260">
    <property type="term" value="P:DNA replication"/>
    <property type="evidence" value="ECO:0007669"/>
    <property type="project" value="UniProtKB-KW"/>
</dbReference>
<dbReference type="PANTHER" id="PTHR23389">
    <property type="entry name" value="CHROMOSOME TRANSMISSION FIDELITY FACTOR 18"/>
    <property type="match status" value="1"/>
</dbReference>
<dbReference type="GO" id="GO:0003677">
    <property type="term" value="F:DNA binding"/>
    <property type="evidence" value="ECO:0007669"/>
    <property type="project" value="InterPro"/>
</dbReference>
<feature type="active site" description="N6-AMP-lysine intermediate" evidence="11">
    <location>
        <position position="142"/>
    </location>
</feature>
<dbReference type="InterPro" id="IPR012340">
    <property type="entry name" value="NA-bd_OB-fold"/>
</dbReference>
<dbReference type="InterPro" id="IPR041663">
    <property type="entry name" value="DisA/LigA_HHH"/>
</dbReference>
<dbReference type="AlphaFoldDB" id="A0A2D0N6G3"/>
<feature type="binding site" evidence="11">
    <location>
        <position position="445"/>
    </location>
    <ligand>
        <name>Zn(2+)</name>
        <dbReference type="ChEBI" id="CHEBI:29105"/>
    </ligand>
</feature>
<comment type="cofactor">
    <cofactor evidence="11">
        <name>Mg(2+)</name>
        <dbReference type="ChEBI" id="CHEBI:18420"/>
    </cofactor>
    <cofactor evidence="11">
        <name>Mn(2+)</name>
        <dbReference type="ChEBI" id="CHEBI:29035"/>
    </cofactor>
</comment>
<dbReference type="HAMAP" id="MF_01588">
    <property type="entry name" value="DNA_ligase_A"/>
    <property type="match status" value="1"/>
</dbReference>
<dbReference type="EMBL" id="PDUD01000032">
    <property type="protein sequence ID" value="PHN03373.1"/>
    <property type="molecule type" value="Genomic_DNA"/>
</dbReference>
<dbReference type="SUPFAM" id="SSF52113">
    <property type="entry name" value="BRCT domain"/>
    <property type="match status" value="1"/>
</dbReference>
<dbReference type="InterPro" id="IPR013839">
    <property type="entry name" value="DNAligase_adenylation"/>
</dbReference>
<evidence type="ECO:0000313" key="13">
    <source>
        <dbReference type="EMBL" id="PHN03373.1"/>
    </source>
</evidence>
<dbReference type="Gene3D" id="2.40.50.140">
    <property type="entry name" value="Nucleic acid-binding proteins"/>
    <property type="match status" value="1"/>
</dbReference>
<dbReference type="Gene3D" id="6.20.10.30">
    <property type="match status" value="1"/>
</dbReference>
<evidence type="ECO:0000256" key="11">
    <source>
        <dbReference type="HAMAP-Rule" id="MF_01588"/>
    </source>
</evidence>
<dbReference type="Proteomes" id="UP000223913">
    <property type="component" value="Unassembled WGS sequence"/>
</dbReference>
<dbReference type="SUPFAM" id="SSF50249">
    <property type="entry name" value="Nucleic acid-binding proteins"/>
    <property type="match status" value="1"/>
</dbReference>
<dbReference type="NCBIfam" id="NF005932">
    <property type="entry name" value="PRK07956.1"/>
    <property type="match status" value="1"/>
</dbReference>
<dbReference type="OrthoDB" id="9759736at2"/>
<organism evidence="13 14">
    <name type="scientific">Flavilitoribacter nigricans (strain ATCC 23147 / DSM 23189 / NBRC 102662 / NCIMB 1420 / SS-2)</name>
    <name type="common">Lewinella nigricans</name>
    <dbReference type="NCBI Taxonomy" id="1122177"/>
    <lineage>
        <taxon>Bacteria</taxon>
        <taxon>Pseudomonadati</taxon>
        <taxon>Bacteroidota</taxon>
        <taxon>Saprospiria</taxon>
        <taxon>Saprospirales</taxon>
        <taxon>Lewinellaceae</taxon>
        <taxon>Flavilitoribacter</taxon>
    </lineage>
</organism>
<dbReference type="SUPFAM" id="SSF56091">
    <property type="entry name" value="DNA ligase/mRNA capping enzyme, catalytic domain"/>
    <property type="match status" value="1"/>
</dbReference>
<evidence type="ECO:0000256" key="1">
    <source>
        <dbReference type="ARBA" id="ARBA00004067"/>
    </source>
</evidence>
<feature type="binding site" evidence="11">
    <location>
        <position position="201"/>
    </location>
    <ligand>
        <name>NAD(+)</name>
        <dbReference type="ChEBI" id="CHEBI:57540"/>
    </ligand>
</feature>
<evidence type="ECO:0000256" key="10">
    <source>
        <dbReference type="ARBA" id="ARBA00034005"/>
    </source>
</evidence>
<evidence type="ECO:0000256" key="2">
    <source>
        <dbReference type="ARBA" id="ARBA00022598"/>
    </source>
</evidence>
<dbReference type="PIRSF" id="PIRSF001604">
    <property type="entry name" value="LigA"/>
    <property type="match status" value="1"/>
</dbReference>
<evidence type="ECO:0000259" key="12">
    <source>
        <dbReference type="PROSITE" id="PS50172"/>
    </source>
</evidence>
<keyword evidence="4 11" id="KW-0479">Metal-binding</keyword>
<dbReference type="GO" id="GO:0003911">
    <property type="term" value="F:DNA ligase (NAD+) activity"/>
    <property type="evidence" value="ECO:0007669"/>
    <property type="project" value="UniProtKB-UniRule"/>
</dbReference>
<keyword evidence="7 11" id="KW-0460">Magnesium</keyword>
<dbReference type="CDD" id="cd00114">
    <property type="entry name" value="LIGANc"/>
    <property type="match status" value="1"/>
</dbReference>
<dbReference type="FunFam" id="1.10.150.20:FF:000007">
    <property type="entry name" value="DNA ligase"/>
    <property type="match status" value="1"/>
</dbReference>
<evidence type="ECO:0000256" key="9">
    <source>
        <dbReference type="ARBA" id="ARBA00023204"/>
    </source>
</evidence>
<dbReference type="Gene3D" id="1.10.150.20">
    <property type="entry name" value="5' to 3' exonuclease, C-terminal subdomain"/>
    <property type="match status" value="2"/>
</dbReference>
<evidence type="ECO:0000256" key="5">
    <source>
        <dbReference type="ARBA" id="ARBA00022763"/>
    </source>
</evidence>
<gene>
    <name evidence="11" type="primary">ligA</name>
    <name evidence="13" type="ORF">CRP01_27195</name>
</gene>
<dbReference type="InterPro" id="IPR004150">
    <property type="entry name" value="NAD_DNA_ligase_OB"/>
</dbReference>
<feature type="domain" description="BRCT" evidence="12">
    <location>
        <begin position="635"/>
        <end position="712"/>
    </location>
</feature>
<dbReference type="Gene3D" id="3.40.50.10190">
    <property type="entry name" value="BRCT domain"/>
    <property type="match status" value="1"/>
</dbReference>
<feature type="binding site" evidence="11">
    <location>
        <position position="472"/>
    </location>
    <ligand>
        <name>Zn(2+)</name>
        <dbReference type="ChEBI" id="CHEBI:29105"/>
    </ligand>
</feature>
<feature type="binding site" evidence="11">
    <location>
        <position position="163"/>
    </location>
    <ligand>
        <name>NAD(+)</name>
        <dbReference type="ChEBI" id="CHEBI:57540"/>
    </ligand>
</feature>
<dbReference type="InterPro" id="IPR013840">
    <property type="entry name" value="DNAligase_N"/>
</dbReference>
<feature type="binding site" evidence="11">
    <location>
        <position position="140"/>
    </location>
    <ligand>
        <name>NAD(+)</name>
        <dbReference type="ChEBI" id="CHEBI:57540"/>
    </ligand>
</feature>
<feature type="binding site" evidence="11">
    <location>
        <begin position="106"/>
        <end position="107"/>
    </location>
    <ligand>
        <name>NAD(+)</name>
        <dbReference type="ChEBI" id="CHEBI:57540"/>
    </ligand>
</feature>
<keyword evidence="11" id="KW-0464">Manganese</keyword>
<keyword evidence="3 11" id="KW-0235">DNA replication</keyword>
<dbReference type="SUPFAM" id="SSF47781">
    <property type="entry name" value="RuvA domain 2-like"/>
    <property type="match status" value="1"/>
</dbReference>
<feature type="binding site" evidence="11">
    <location>
        <position position="327"/>
    </location>
    <ligand>
        <name>NAD(+)</name>
        <dbReference type="ChEBI" id="CHEBI:57540"/>
    </ligand>
</feature>
<dbReference type="Pfam" id="PF01653">
    <property type="entry name" value="DNA_ligase_aden"/>
    <property type="match status" value="1"/>
</dbReference>
<dbReference type="Pfam" id="PF00533">
    <property type="entry name" value="BRCT"/>
    <property type="match status" value="1"/>
</dbReference>
<dbReference type="GO" id="GO:0046872">
    <property type="term" value="F:metal ion binding"/>
    <property type="evidence" value="ECO:0007669"/>
    <property type="project" value="UniProtKB-KW"/>
</dbReference>
<keyword evidence="8 11" id="KW-0520">NAD</keyword>
<dbReference type="InterPro" id="IPR036420">
    <property type="entry name" value="BRCT_dom_sf"/>
</dbReference>
<dbReference type="GO" id="GO:0006281">
    <property type="term" value="P:DNA repair"/>
    <property type="evidence" value="ECO:0007669"/>
    <property type="project" value="UniProtKB-KW"/>
</dbReference>
<dbReference type="InterPro" id="IPR001357">
    <property type="entry name" value="BRCT_dom"/>
</dbReference>
<dbReference type="Pfam" id="PF12826">
    <property type="entry name" value="HHH_2"/>
    <property type="match status" value="1"/>
</dbReference>
<evidence type="ECO:0000256" key="4">
    <source>
        <dbReference type="ARBA" id="ARBA00022723"/>
    </source>
</evidence>
<dbReference type="EC" id="6.5.1.2" evidence="11"/>
<keyword evidence="9 11" id="KW-0234">DNA repair</keyword>
<keyword evidence="2 11" id="KW-0436">Ligase</keyword>
<dbReference type="Gene3D" id="1.10.287.610">
    <property type="entry name" value="Helix hairpin bin"/>
    <property type="match status" value="1"/>
</dbReference>
<feature type="binding site" evidence="11">
    <location>
        <position position="351"/>
    </location>
    <ligand>
        <name>NAD(+)</name>
        <dbReference type="ChEBI" id="CHEBI:57540"/>
    </ligand>
</feature>
<dbReference type="Pfam" id="PF03120">
    <property type="entry name" value="OB_DNA_ligase"/>
    <property type="match status" value="1"/>
</dbReference>
<keyword evidence="6 11" id="KW-0862">Zinc</keyword>
<feature type="binding site" evidence="11">
    <location>
        <position position="467"/>
    </location>
    <ligand>
        <name>Zn(2+)</name>
        <dbReference type="ChEBI" id="CHEBI:29105"/>
    </ligand>
</feature>
<dbReference type="InterPro" id="IPR001679">
    <property type="entry name" value="DNA_ligase"/>
</dbReference>
<evidence type="ECO:0000256" key="6">
    <source>
        <dbReference type="ARBA" id="ARBA00022833"/>
    </source>
</evidence>
<sequence>MYAQAEQKRLYEQSKQYLDGESAVHQQSDDLKVENLRQLIIYHEWRYYLLNDPVVSDYEYDLLYKQLEAIEAEHPEMITPDSPTQRVSADLTADFPSVEHLTPMLSLANSYNAEDLNEFDQQIKRFLNLPEDEDILYAVEPKFDGGSIALVYENDLLVRAATRGNGTLGEEMTANARAIRSIPLSAKFSKYQLGKVELRGEVIIRKDVFTKMNKARGEAGLTLFANARNTATGGLRMKDPKEVAQRGLEAFIYTLGYGTDAEGNNQLDRFDTHYESLDMLADLGFKVPKDGDERKLCKNIGEVVAFCKSWEARREGYPYEIDGMVVKVNDRILQERTGSTSHHPRWAIAYKFAAKQATSRLLKVDYQVGKIGTITPVAKVEPVALAGVTISSISLHNEDFIKEKDLHLGDTVLIERAGDVIPYIVKAMPELRDGSETPIEFPRFCPINDTDQPVELERTEGEAAWRCPNCVCGAQDLQRIIFHVSKPAMDIDGFGKQIVERFYDQGWIRTMADVYRLDYEQIAQLEGFGERSAENLRQAIDQAKQNPIYRLLHSLSIHHLGKKVSKLLAAEIDHVLDLQEWTEENYTHIKDVGPKVAQNVMAYFSVPRNIEILREMESLGVNLSQTEDDQPKAAVSEGPFVGKTILFTGTLQNMSRKEAQQKAEAAGAKNISAVSGNLDILVVGEKAGSKLKKAQALGTVEIMTEEEFLARV</sequence>
<accession>A0A2D0N6G3</accession>
<dbReference type="CDD" id="cd17748">
    <property type="entry name" value="BRCT_DNA_ligase_like"/>
    <property type="match status" value="1"/>
</dbReference>
<dbReference type="SMART" id="SM00532">
    <property type="entry name" value="LIGANc"/>
    <property type="match status" value="1"/>
</dbReference>
<dbReference type="InterPro" id="IPR010994">
    <property type="entry name" value="RuvA_2-like"/>
</dbReference>
<dbReference type="InterPro" id="IPR003583">
    <property type="entry name" value="Hlx-hairpin-Hlx_DNA-bd_motif"/>
</dbReference>
<proteinExistence type="inferred from homology"/>
<dbReference type="SMART" id="SM00278">
    <property type="entry name" value="HhH1"/>
    <property type="match status" value="3"/>
</dbReference>
<protein>
    <recommendedName>
        <fullName evidence="11">DNA ligase</fullName>
        <ecNumber evidence="11">6.5.1.2</ecNumber>
    </recommendedName>
    <alternativeName>
        <fullName evidence="11">Polydeoxyribonucleotide synthase [NAD(+)]</fullName>
    </alternativeName>
</protein>
<comment type="caution">
    <text evidence="11">Lacks conserved residue(s) required for the propagation of feature annotation.</text>
</comment>
<comment type="function">
    <text evidence="1 11">DNA ligase that catalyzes the formation of phosphodiester linkages between 5'-phosphoryl and 3'-hydroxyl groups in double-stranded DNA using NAD as a coenzyme and as the energy source for the reaction. It is essential for DNA replication and repair of damaged DNA.</text>
</comment>
<keyword evidence="5 11" id="KW-0227">DNA damage</keyword>
<evidence type="ECO:0000256" key="8">
    <source>
        <dbReference type="ARBA" id="ARBA00023027"/>
    </source>
</evidence>
<dbReference type="NCBIfam" id="TIGR00575">
    <property type="entry name" value="dnlj"/>
    <property type="match status" value="1"/>
</dbReference>
<keyword evidence="14" id="KW-1185">Reference proteome</keyword>
<dbReference type="SMART" id="SM00292">
    <property type="entry name" value="BRCT"/>
    <property type="match status" value="1"/>
</dbReference>
<comment type="catalytic activity">
    <reaction evidence="10 11">
        <text>NAD(+) + (deoxyribonucleotide)n-3'-hydroxyl + 5'-phospho-(deoxyribonucleotide)m = (deoxyribonucleotide)n+m + AMP + beta-nicotinamide D-nucleotide.</text>
        <dbReference type="EC" id="6.5.1.2"/>
    </reaction>
</comment>
<evidence type="ECO:0000256" key="7">
    <source>
        <dbReference type="ARBA" id="ARBA00022842"/>
    </source>
</evidence>
<dbReference type="RefSeq" id="WP_099153210.1">
    <property type="nucleotide sequence ID" value="NZ_PDUD01000032.1"/>
</dbReference>
<feature type="binding site" evidence="11">
    <location>
        <begin position="57"/>
        <end position="61"/>
    </location>
    <ligand>
        <name>NAD(+)</name>
        <dbReference type="ChEBI" id="CHEBI:57540"/>
    </ligand>
</feature>
<evidence type="ECO:0000313" key="14">
    <source>
        <dbReference type="Proteomes" id="UP000223913"/>
    </source>
</evidence>
<dbReference type="PROSITE" id="PS50172">
    <property type="entry name" value="BRCT"/>
    <property type="match status" value="1"/>
</dbReference>
<dbReference type="Pfam" id="PF14520">
    <property type="entry name" value="HHH_5"/>
    <property type="match status" value="1"/>
</dbReference>
<evidence type="ECO:0000256" key="3">
    <source>
        <dbReference type="ARBA" id="ARBA00022705"/>
    </source>
</evidence>
<name>A0A2D0N6G3_FLAN2</name>
<comment type="caution">
    <text evidence="13">The sequence shown here is derived from an EMBL/GenBank/DDBJ whole genome shotgun (WGS) entry which is preliminary data.</text>
</comment>
<reference evidence="13 14" key="1">
    <citation type="submission" date="2017-10" db="EMBL/GenBank/DDBJ databases">
        <title>The draft genome sequence of Lewinella nigricans NBRC 102662.</title>
        <authorList>
            <person name="Wang K."/>
        </authorList>
    </citation>
    <scope>NUCLEOTIDE SEQUENCE [LARGE SCALE GENOMIC DNA]</scope>
    <source>
        <strain evidence="13 14">NBRC 102662</strain>
    </source>
</reference>
<dbReference type="GO" id="GO:0005829">
    <property type="term" value="C:cytosol"/>
    <property type="evidence" value="ECO:0007669"/>
    <property type="project" value="TreeGrafter"/>
</dbReference>
<dbReference type="Gene3D" id="3.30.470.30">
    <property type="entry name" value="DNA ligase/mRNA capping enzyme"/>
    <property type="match status" value="1"/>
</dbReference>
<comment type="similarity">
    <text evidence="11">Belongs to the NAD-dependent DNA ligase family. LigA subfamily.</text>
</comment>
<dbReference type="PANTHER" id="PTHR23389:SF9">
    <property type="entry name" value="DNA LIGASE"/>
    <property type="match status" value="1"/>
</dbReference>